<dbReference type="RefSeq" id="WP_102647761.1">
    <property type="nucleotide sequence ID" value="NZ_PNYA01000023.1"/>
</dbReference>
<dbReference type="PANTHER" id="PTHR40943:SF1">
    <property type="entry name" value="CYTOPLASMIC PROTEIN"/>
    <property type="match status" value="1"/>
</dbReference>
<dbReference type="Pfam" id="PF05899">
    <property type="entry name" value="Cupin_3"/>
    <property type="match status" value="1"/>
</dbReference>
<evidence type="ECO:0000313" key="2">
    <source>
        <dbReference type="EMBL" id="PMS16714.1"/>
    </source>
</evidence>
<sequence length="239" mass="25495">MTAAFVLHRAHGAPFSTSFRRAAFGKSDPFARHREIAWEGHGSMAAGRVGFIGEIDVPRFPHIETLVVVEGALTLEAAGMAPLILGPNEGAVIGSGAALRIRAESRTRFVFYAAACARPAKAGVVPLRADADFKPSATLPAEVLLGPAPECRSDNVFVEDDADYKAGTWDSTPYHRIVRAHRLNEFMHLVAGSVRFAAPDGTVLSLGTGDALFVPQGASIGWESSERVAKFYVVQPVQA</sequence>
<comment type="caution">
    <text evidence="2">The sequence shown here is derived from an EMBL/GenBank/DDBJ whole genome shotgun (WGS) entry which is preliminary data.</text>
</comment>
<name>A0A2N7VHT2_9BURK</name>
<keyword evidence="3" id="KW-1185">Reference proteome</keyword>
<dbReference type="Gene3D" id="2.60.120.10">
    <property type="entry name" value="Jelly Rolls"/>
    <property type="match status" value="2"/>
</dbReference>
<accession>A0A2N7VHT2</accession>
<dbReference type="InterPro" id="IPR011051">
    <property type="entry name" value="RmlC_Cupin_sf"/>
</dbReference>
<dbReference type="InterPro" id="IPR014710">
    <property type="entry name" value="RmlC-like_jellyroll"/>
</dbReference>
<dbReference type="PANTHER" id="PTHR40943">
    <property type="entry name" value="CYTOPLASMIC PROTEIN-RELATED"/>
    <property type="match status" value="1"/>
</dbReference>
<dbReference type="Proteomes" id="UP000235616">
    <property type="component" value="Unassembled WGS sequence"/>
</dbReference>
<evidence type="ECO:0000313" key="3">
    <source>
        <dbReference type="Proteomes" id="UP000235616"/>
    </source>
</evidence>
<evidence type="ECO:0000259" key="1">
    <source>
        <dbReference type="Pfam" id="PF05899"/>
    </source>
</evidence>
<reference evidence="2 3" key="1">
    <citation type="submission" date="2018-01" db="EMBL/GenBank/DDBJ databases">
        <title>Whole genome analyses suggest that Burkholderia sensu lato contains two further novel genera in the rhizoxinica-symbiotica group Mycetohabitans gen. nov., and Trinickia gen. nov.: implications for the evolution of diazotrophy and nodulation in the Burkholderiaceae.</title>
        <authorList>
            <person name="Estrada-de los Santos P."/>
            <person name="Palmer M."/>
            <person name="Chavez-Ramirez B."/>
            <person name="Beukes C."/>
            <person name="Steenkamp E.T."/>
            <person name="Hirsch A.M."/>
            <person name="Manyaka P."/>
            <person name="Maluk M."/>
            <person name="Lafos M."/>
            <person name="Crook M."/>
            <person name="Gross E."/>
            <person name="Simon M.F."/>
            <person name="Bueno dos Reis Junior F."/>
            <person name="Poole P.S."/>
            <person name="Venter S.N."/>
            <person name="James E.K."/>
        </authorList>
    </citation>
    <scope>NUCLEOTIDE SEQUENCE [LARGE SCALE GENOMIC DNA]</scope>
    <source>
        <strain evidence="2 3">GIMN1.004</strain>
    </source>
</reference>
<dbReference type="SUPFAM" id="SSF51182">
    <property type="entry name" value="RmlC-like cupins"/>
    <property type="match status" value="1"/>
</dbReference>
<feature type="domain" description="(S)-ureidoglycine aminohydrolase cupin" evidence="1">
    <location>
        <begin position="161"/>
        <end position="232"/>
    </location>
</feature>
<dbReference type="EMBL" id="PNYA01000023">
    <property type="protein sequence ID" value="PMS16714.1"/>
    <property type="molecule type" value="Genomic_DNA"/>
</dbReference>
<dbReference type="OrthoDB" id="9799053at2"/>
<dbReference type="AlphaFoldDB" id="A0A2N7VHT2"/>
<gene>
    <name evidence="2" type="ORF">C0Z18_23030</name>
</gene>
<protein>
    <recommendedName>
        <fullName evidence="1">(S)-ureidoglycine aminohydrolase cupin domain-containing protein</fullName>
    </recommendedName>
</protein>
<proteinExistence type="predicted"/>
<dbReference type="InterPro" id="IPR008579">
    <property type="entry name" value="UGlyAH_Cupin_dom"/>
</dbReference>
<organism evidence="2 3">
    <name type="scientific">Trinickia dabaoshanensis</name>
    <dbReference type="NCBI Taxonomy" id="564714"/>
    <lineage>
        <taxon>Bacteria</taxon>
        <taxon>Pseudomonadati</taxon>
        <taxon>Pseudomonadota</taxon>
        <taxon>Betaproteobacteria</taxon>
        <taxon>Burkholderiales</taxon>
        <taxon>Burkholderiaceae</taxon>
        <taxon>Trinickia</taxon>
    </lineage>
</organism>